<evidence type="ECO:0000313" key="2">
    <source>
        <dbReference type="Proteomes" id="UP000239939"/>
    </source>
</evidence>
<reference evidence="2" key="1">
    <citation type="submission" date="2016-08" db="EMBL/GenBank/DDBJ databases">
        <authorList>
            <person name="Merda D."/>
            <person name="Briand M."/>
            <person name="Taghouti G."/>
            <person name="Carrere S."/>
            <person name="Gouzy J."/>
            <person name="Portier P."/>
            <person name="Jacques M.-A."/>
            <person name="Fischer-Le Saux M."/>
        </authorList>
    </citation>
    <scope>NUCLEOTIDE SEQUENCE [LARGE SCALE GENOMIC DNA]</scope>
    <source>
        <strain evidence="2">CFBP1817</strain>
    </source>
</reference>
<proteinExistence type="predicted"/>
<keyword evidence="2" id="KW-1185">Reference proteome</keyword>
<organism evidence="1 2">
    <name type="scientific">Xanthomonas populi</name>
    <dbReference type="NCBI Taxonomy" id="53414"/>
    <lineage>
        <taxon>Bacteria</taxon>
        <taxon>Pseudomonadati</taxon>
        <taxon>Pseudomonadota</taxon>
        <taxon>Gammaproteobacteria</taxon>
        <taxon>Lysobacterales</taxon>
        <taxon>Lysobacteraceae</taxon>
        <taxon>Xanthomonas</taxon>
    </lineage>
</organism>
<feature type="non-terminal residue" evidence="1">
    <location>
        <position position="66"/>
    </location>
</feature>
<protein>
    <recommendedName>
        <fullName evidence="3">Transposase</fullName>
    </recommendedName>
</protein>
<comment type="caution">
    <text evidence="1">The sequence shown here is derived from an EMBL/GenBank/DDBJ whole genome shotgun (WGS) entry which is preliminary data.</text>
</comment>
<name>A0A2S7DZB9_9XANT</name>
<sequence>MPELPVFATLKAGFWQCPLMRTRRPAAEHLPADKLFRSRLENQIELRHPLAQLSHRMPWVALQQAL</sequence>
<dbReference type="PANTHER" id="PTHR33803:SF3">
    <property type="entry name" value="BLL1974 PROTEIN"/>
    <property type="match status" value="1"/>
</dbReference>
<evidence type="ECO:0000313" key="1">
    <source>
        <dbReference type="EMBL" id="PPU79181.1"/>
    </source>
</evidence>
<dbReference type="AlphaFoldDB" id="A0A2S7DZB9"/>
<dbReference type="Proteomes" id="UP000239939">
    <property type="component" value="Unassembled WGS sequence"/>
</dbReference>
<gene>
    <name evidence="1" type="ORF">XpopCFBP1817_20745</name>
</gene>
<dbReference type="PANTHER" id="PTHR33803">
    <property type="entry name" value="IS1478 TRANSPOSASE"/>
    <property type="match status" value="1"/>
</dbReference>
<dbReference type="EMBL" id="MDEJ01000328">
    <property type="protein sequence ID" value="PPU79181.1"/>
    <property type="molecule type" value="Genomic_DNA"/>
</dbReference>
<accession>A0A2S7DZB9</accession>
<evidence type="ECO:0008006" key="3">
    <source>
        <dbReference type="Google" id="ProtNLM"/>
    </source>
</evidence>